<evidence type="ECO:0000313" key="1">
    <source>
        <dbReference type="EMBL" id="RED48086.1"/>
    </source>
</evidence>
<keyword evidence="2" id="KW-1185">Reference proteome</keyword>
<gene>
    <name evidence="1" type="ORF">DFP90_108104</name>
</gene>
<dbReference type="EMBL" id="QRDW01000008">
    <property type="protein sequence ID" value="RED48086.1"/>
    <property type="molecule type" value="Genomic_DNA"/>
</dbReference>
<dbReference type="Proteomes" id="UP000256845">
    <property type="component" value="Unassembled WGS sequence"/>
</dbReference>
<comment type="caution">
    <text evidence="1">The sequence shown here is derived from an EMBL/GenBank/DDBJ whole genome shotgun (WGS) entry which is preliminary data.</text>
</comment>
<accession>A0A3D9HGG4</accession>
<reference evidence="1 2" key="1">
    <citation type="submission" date="2018-07" db="EMBL/GenBank/DDBJ databases">
        <title>Genomic Encyclopedia of Type Strains, Phase III (KMG-III): the genomes of soil and plant-associated and newly described type strains.</title>
        <authorList>
            <person name="Whitman W."/>
        </authorList>
    </citation>
    <scope>NUCLEOTIDE SEQUENCE [LARGE SCALE GENOMIC DNA]</scope>
    <source>
        <strain evidence="1 2">CECT 8488</strain>
    </source>
</reference>
<name>A0A3D9HGG4_9PROT</name>
<sequence length="68" mass="7665">MYLKTSDPKYHFGAAMLLIKSHGEQASDVAREKADRFAREGDLENQGVWYCIGQAVNALQNMNPDILH</sequence>
<dbReference type="AlphaFoldDB" id="A0A3D9HGG4"/>
<protein>
    <submittedName>
        <fullName evidence="1">Uncharacterized protein</fullName>
    </submittedName>
</protein>
<evidence type="ECO:0000313" key="2">
    <source>
        <dbReference type="Proteomes" id="UP000256845"/>
    </source>
</evidence>
<organism evidence="1 2">
    <name type="scientific">Aestuariispira insulae</name>
    <dbReference type="NCBI Taxonomy" id="1461337"/>
    <lineage>
        <taxon>Bacteria</taxon>
        <taxon>Pseudomonadati</taxon>
        <taxon>Pseudomonadota</taxon>
        <taxon>Alphaproteobacteria</taxon>
        <taxon>Rhodospirillales</taxon>
        <taxon>Kiloniellaceae</taxon>
        <taxon>Aestuariispira</taxon>
    </lineage>
</organism>
<dbReference type="RefSeq" id="WP_115937709.1">
    <property type="nucleotide sequence ID" value="NZ_QRDW01000008.1"/>
</dbReference>
<proteinExistence type="predicted"/>